<protein>
    <submittedName>
        <fullName evidence="6">Daunorubicin ABC transporter ATP-binding protein</fullName>
    </submittedName>
</protein>
<evidence type="ECO:0000259" key="5">
    <source>
        <dbReference type="PROSITE" id="PS50893"/>
    </source>
</evidence>
<dbReference type="SUPFAM" id="SSF52540">
    <property type="entry name" value="P-loop containing nucleoside triphosphate hydrolases"/>
    <property type="match status" value="1"/>
</dbReference>
<keyword evidence="2" id="KW-0813">Transport</keyword>
<keyword evidence="3" id="KW-0547">Nucleotide-binding</keyword>
<accession>A0A977K965</accession>
<evidence type="ECO:0000256" key="3">
    <source>
        <dbReference type="ARBA" id="ARBA00022741"/>
    </source>
</evidence>
<dbReference type="InterPro" id="IPR027417">
    <property type="entry name" value="P-loop_NTPase"/>
</dbReference>
<dbReference type="CDD" id="cd03230">
    <property type="entry name" value="ABC_DR_subfamily_A"/>
    <property type="match status" value="1"/>
</dbReference>
<evidence type="ECO:0000256" key="4">
    <source>
        <dbReference type="ARBA" id="ARBA00022840"/>
    </source>
</evidence>
<dbReference type="PROSITE" id="PS50893">
    <property type="entry name" value="ABC_TRANSPORTER_2"/>
    <property type="match status" value="1"/>
</dbReference>
<dbReference type="KEGG" id="ipc:IPA_02705"/>
<evidence type="ECO:0000256" key="1">
    <source>
        <dbReference type="ARBA" id="ARBA00005417"/>
    </source>
</evidence>
<comment type="similarity">
    <text evidence="1">Belongs to the ABC transporter superfamily.</text>
</comment>
<evidence type="ECO:0000313" key="7">
    <source>
        <dbReference type="Proteomes" id="UP001063698"/>
    </source>
</evidence>
<dbReference type="GO" id="GO:0005524">
    <property type="term" value="F:ATP binding"/>
    <property type="evidence" value="ECO:0007669"/>
    <property type="project" value="UniProtKB-KW"/>
</dbReference>
<feature type="domain" description="ABC transporter" evidence="5">
    <location>
        <begin position="2"/>
        <end position="228"/>
    </location>
</feature>
<dbReference type="Pfam" id="PF13732">
    <property type="entry name" value="DrrA1-3_C"/>
    <property type="match status" value="1"/>
</dbReference>
<reference evidence="6" key="1">
    <citation type="submission" date="2013-11" db="EMBL/GenBank/DDBJ databases">
        <title>Comparative genomics of Ignicoccus.</title>
        <authorList>
            <person name="Podar M."/>
        </authorList>
    </citation>
    <scope>NUCLEOTIDE SEQUENCE</scope>
    <source>
        <strain evidence="6">DSM 13166</strain>
    </source>
</reference>
<gene>
    <name evidence="6" type="ORF">IPA_02705</name>
</gene>
<evidence type="ECO:0000256" key="2">
    <source>
        <dbReference type="ARBA" id="ARBA00022448"/>
    </source>
</evidence>
<dbReference type="InterPro" id="IPR003593">
    <property type="entry name" value="AAA+_ATPase"/>
</dbReference>
<dbReference type="PANTHER" id="PTHR42711:SF5">
    <property type="entry name" value="ABC TRANSPORTER ATP-BINDING PROTEIN NATA"/>
    <property type="match status" value="1"/>
</dbReference>
<dbReference type="Proteomes" id="UP001063698">
    <property type="component" value="Chromosome"/>
</dbReference>
<name>A0A977K965_9CREN</name>
<proteinExistence type="inferred from homology"/>
<dbReference type="GO" id="GO:0016887">
    <property type="term" value="F:ATP hydrolysis activity"/>
    <property type="evidence" value="ECO:0007669"/>
    <property type="project" value="InterPro"/>
</dbReference>
<dbReference type="InterPro" id="IPR003439">
    <property type="entry name" value="ABC_transporter-like_ATP-bd"/>
</dbReference>
<organism evidence="6 7">
    <name type="scientific">Ignicoccus pacificus DSM 13166</name>
    <dbReference type="NCBI Taxonomy" id="940294"/>
    <lineage>
        <taxon>Archaea</taxon>
        <taxon>Thermoproteota</taxon>
        <taxon>Thermoprotei</taxon>
        <taxon>Desulfurococcales</taxon>
        <taxon>Desulfurococcaceae</taxon>
        <taxon>Ignicoccus</taxon>
    </lineage>
</organism>
<dbReference type="EMBL" id="CP006868">
    <property type="protein sequence ID" value="UXD21312.1"/>
    <property type="molecule type" value="Genomic_DNA"/>
</dbReference>
<dbReference type="Pfam" id="PF00005">
    <property type="entry name" value="ABC_tran"/>
    <property type="match status" value="1"/>
</dbReference>
<evidence type="ECO:0000313" key="6">
    <source>
        <dbReference type="EMBL" id="UXD21312.1"/>
    </source>
</evidence>
<dbReference type="Gene3D" id="3.40.50.300">
    <property type="entry name" value="P-loop containing nucleotide triphosphate hydrolases"/>
    <property type="match status" value="1"/>
</dbReference>
<dbReference type="AlphaFoldDB" id="A0A977K965"/>
<dbReference type="SMART" id="SM00382">
    <property type="entry name" value="AAA"/>
    <property type="match status" value="1"/>
</dbReference>
<dbReference type="PANTHER" id="PTHR42711">
    <property type="entry name" value="ABC TRANSPORTER ATP-BINDING PROTEIN"/>
    <property type="match status" value="1"/>
</dbReference>
<keyword evidence="7" id="KW-1185">Reference proteome</keyword>
<keyword evidence="4 6" id="KW-0067">ATP-binding</keyword>
<sequence length="299" mass="33472">MLVVDNLWKSLSGIEVLKGISLKVGEGEAVSLLGPNGSGKSTLLKVITGIYLPTKGRVEIEGKDPREARELFGYVPQEGGLREELSGRQNVCFFSELYSIPCSKALRVVKETLEELGISLPLKDPVEKYSGGMKKALTLTIAMVHDPRLLILDEPTVALDPSVRRDFWRLVNEYKEEGKGVLFATHYVEEAERYSDRVYIIYKGKVVAEGSPEELRRLLPRGAIEVEVEEEIDTRKLCEEMGCIAKGKRVRFLVESPDERVPTVVNELYSRGIKLKSLEVKKPSLEDVFIKLVGEVHEG</sequence>
<dbReference type="InterPro" id="IPR050763">
    <property type="entry name" value="ABC_transporter_ATP-binding"/>
</dbReference>
<dbReference type="InterPro" id="IPR025302">
    <property type="entry name" value="DrrA1/2-like_C"/>
</dbReference>